<name>A0A0A0HIM4_9RHOB</name>
<dbReference type="Proteomes" id="UP000030021">
    <property type="component" value="Unassembled WGS sequence"/>
</dbReference>
<dbReference type="SFLD" id="SFLDS00019">
    <property type="entry name" value="Glutathione_Transferase_(cytos"/>
    <property type="match status" value="1"/>
</dbReference>
<dbReference type="HOGENOM" id="CLU_011226_6_1_5"/>
<dbReference type="Gene3D" id="3.40.30.10">
    <property type="entry name" value="Glutaredoxin"/>
    <property type="match status" value="1"/>
</dbReference>
<dbReference type="Pfam" id="PF02798">
    <property type="entry name" value="GST_N"/>
    <property type="match status" value="1"/>
</dbReference>
<comment type="caution">
    <text evidence="4">The sequence shown here is derived from an EMBL/GenBank/DDBJ whole genome shotgun (WGS) entry which is preliminary data.</text>
</comment>
<dbReference type="PROSITE" id="PS50404">
    <property type="entry name" value="GST_NTER"/>
    <property type="match status" value="1"/>
</dbReference>
<sequence>MKLYYAKGTISIAVAIALHEAGLDFEPMRLDFRAGEQSGATYLAINPKGRVPALVTDNGILTETGAILDYIADTTPQAGLRPTDPYQAAKMREAMYYIASTMHVNHAHKMRGHRWADQQSSFDDMKAKSVQTMTDSAAYVENHVLTGPFVLGETVSLADAYLYVACSWLAGDGVDVAQFPKITAFVQAMRARASVARVIADNMI</sequence>
<feature type="domain" description="GST N-terminal" evidence="2">
    <location>
        <begin position="1"/>
        <end position="79"/>
    </location>
</feature>
<proteinExistence type="inferred from homology"/>
<dbReference type="InterPro" id="IPR036282">
    <property type="entry name" value="Glutathione-S-Trfase_C_sf"/>
</dbReference>
<evidence type="ECO:0000259" key="3">
    <source>
        <dbReference type="PROSITE" id="PS50405"/>
    </source>
</evidence>
<dbReference type="InterPro" id="IPR040079">
    <property type="entry name" value="Glutathione_S-Trfase"/>
</dbReference>
<dbReference type="OrthoDB" id="7583243at2"/>
<dbReference type="EC" id="2.5.1.18" evidence="4"/>
<dbReference type="SFLD" id="SFLDG01150">
    <property type="entry name" value="Main.1:_Beta-like"/>
    <property type="match status" value="1"/>
</dbReference>
<dbReference type="GO" id="GO:0004364">
    <property type="term" value="F:glutathione transferase activity"/>
    <property type="evidence" value="ECO:0007669"/>
    <property type="project" value="UniProtKB-EC"/>
</dbReference>
<comment type="similarity">
    <text evidence="1">Belongs to the GST superfamily.</text>
</comment>
<protein>
    <submittedName>
        <fullName evidence="4">Glutathione S-transferase</fullName>
        <ecNumber evidence="4">2.5.1.18</ecNumber>
    </submittedName>
</protein>
<dbReference type="SUPFAM" id="SSF52833">
    <property type="entry name" value="Thioredoxin-like"/>
    <property type="match status" value="1"/>
</dbReference>
<dbReference type="Gene3D" id="1.20.1050.10">
    <property type="match status" value="1"/>
</dbReference>
<dbReference type="InterPro" id="IPR010987">
    <property type="entry name" value="Glutathione-S-Trfase_C-like"/>
</dbReference>
<dbReference type="PROSITE" id="PS50405">
    <property type="entry name" value="GST_CTER"/>
    <property type="match status" value="1"/>
</dbReference>
<dbReference type="CDD" id="cd03188">
    <property type="entry name" value="GST_C_Beta"/>
    <property type="match status" value="1"/>
</dbReference>
<evidence type="ECO:0000259" key="2">
    <source>
        <dbReference type="PROSITE" id="PS50404"/>
    </source>
</evidence>
<dbReference type="STRING" id="215743.ROSMUCSMR3_00817"/>
<dbReference type="EMBL" id="AONH01000016">
    <property type="protein sequence ID" value="KGM86985.1"/>
    <property type="molecule type" value="Genomic_DNA"/>
</dbReference>
<keyword evidence="4" id="KW-0808">Transferase</keyword>
<evidence type="ECO:0000256" key="1">
    <source>
        <dbReference type="RuleBase" id="RU003494"/>
    </source>
</evidence>
<dbReference type="RefSeq" id="WP_037269149.1">
    <property type="nucleotide sequence ID" value="NZ_KN293975.1"/>
</dbReference>
<reference evidence="4 5" key="1">
    <citation type="submission" date="2013-01" db="EMBL/GenBank/DDBJ databases">
        <authorList>
            <person name="Fiebig A."/>
            <person name="Goeker M."/>
            <person name="Klenk H.-P.P."/>
        </authorList>
    </citation>
    <scope>NUCLEOTIDE SEQUENCE [LARGE SCALE GENOMIC DNA]</scope>
    <source>
        <strain evidence="4 5">DSM 17069</strain>
    </source>
</reference>
<organism evidence="4 5">
    <name type="scientific">Roseovarius mucosus DSM 17069</name>
    <dbReference type="NCBI Taxonomy" id="1288298"/>
    <lineage>
        <taxon>Bacteria</taxon>
        <taxon>Pseudomonadati</taxon>
        <taxon>Pseudomonadota</taxon>
        <taxon>Alphaproteobacteria</taxon>
        <taxon>Rhodobacterales</taxon>
        <taxon>Roseobacteraceae</taxon>
        <taxon>Roseovarius</taxon>
    </lineage>
</organism>
<dbReference type="eggNOG" id="COG0625">
    <property type="taxonomic scope" value="Bacteria"/>
</dbReference>
<feature type="domain" description="GST C-terminal" evidence="3">
    <location>
        <begin position="84"/>
        <end position="204"/>
    </location>
</feature>
<dbReference type="Pfam" id="PF00043">
    <property type="entry name" value="GST_C"/>
    <property type="match status" value="1"/>
</dbReference>
<dbReference type="CDD" id="cd03057">
    <property type="entry name" value="GST_N_Beta"/>
    <property type="match status" value="1"/>
</dbReference>
<dbReference type="PANTHER" id="PTHR44051:SF8">
    <property type="entry name" value="GLUTATHIONE S-TRANSFERASE GSTA"/>
    <property type="match status" value="1"/>
</dbReference>
<evidence type="ECO:0000313" key="5">
    <source>
        <dbReference type="Proteomes" id="UP000030021"/>
    </source>
</evidence>
<dbReference type="InterPro" id="IPR036249">
    <property type="entry name" value="Thioredoxin-like_sf"/>
</dbReference>
<dbReference type="PATRIC" id="fig|1288298.3.peg.3292"/>
<dbReference type="InterPro" id="IPR004045">
    <property type="entry name" value="Glutathione_S-Trfase_N"/>
</dbReference>
<dbReference type="SUPFAM" id="SSF47616">
    <property type="entry name" value="GST C-terminal domain-like"/>
    <property type="match status" value="1"/>
</dbReference>
<accession>A0A0A0HIM4</accession>
<dbReference type="PANTHER" id="PTHR44051">
    <property type="entry name" value="GLUTATHIONE S-TRANSFERASE-RELATED"/>
    <property type="match status" value="1"/>
</dbReference>
<evidence type="ECO:0000313" key="4">
    <source>
        <dbReference type="EMBL" id="KGM86985.1"/>
    </source>
</evidence>
<gene>
    <name evidence="4" type="ORF">rosmuc_03286</name>
</gene>
<dbReference type="SFLD" id="SFLDG00358">
    <property type="entry name" value="Main_(cytGST)"/>
    <property type="match status" value="1"/>
</dbReference>
<dbReference type="InterPro" id="IPR004046">
    <property type="entry name" value="GST_C"/>
</dbReference>
<dbReference type="AlphaFoldDB" id="A0A0A0HIM4"/>